<name>A0A9W5IRX6_NEISU</name>
<proteinExistence type="predicted"/>
<dbReference type="EMBL" id="ACEO02000003">
    <property type="protein sequence ID" value="EFC52606.1"/>
    <property type="molecule type" value="Genomic_DNA"/>
</dbReference>
<protein>
    <submittedName>
        <fullName evidence="1">Uncharacterized protein</fullName>
    </submittedName>
</protein>
<accession>A0A9W5IRX6</accession>
<dbReference type="AlphaFoldDB" id="A0A9W5IRX6"/>
<sequence>MPKNQSCVINLGQNQTIHLPKVVQKQQNPFPSSFLNFLFSYH</sequence>
<organism evidence="1 2">
    <name type="scientific">Neisseria subflava NJ9703</name>
    <dbReference type="NCBI Taxonomy" id="546268"/>
    <lineage>
        <taxon>Bacteria</taxon>
        <taxon>Pseudomonadati</taxon>
        <taxon>Pseudomonadota</taxon>
        <taxon>Betaproteobacteria</taxon>
        <taxon>Neisseriales</taxon>
        <taxon>Neisseriaceae</taxon>
        <taxon>Neisseria</taxon>
    </lineage>
</organism>
<evidence type="ECO:0000313" key="1">
    <source>
        <dbReference type="EMBL" id="EFC52606.1"/>
    </source>
</evidence>
<dbReference type="Proteomes" id="UP000004621">
    <property type="component" value="Unassembled WGS sequence"/>
</dbReference>
<gene>
    <name evidence="1" type="ORF">NEISUBOT_03961</name>
</gene>
<evidence type="ECO:0000313" key="2">
    <source>
        <dbReference type="Proteomes" id="UP000004621"/>
    </source>
</evidence>
<comment type="caution">
    <text evidence="1">The sequence shown here is derived from an EMBL/GenBank/DDBJ whole genome shotgun (WGS) entry which is preliminary data.</text>
</comment>
<reference evidence="1 2" key="1">
    <citation type="submission" date="2010-01" db="EMBL/GenBank/DDBJ databases">
        <authorList>
            <person name="Weinstock G."/>
            <person name="Sodergren E."/>
            <person name="Clifton S."/>
            <person name="Fulton L."/>
            <person name="Fulton B."/>
            <person name="Courtney L."/>
            <person name="Fronick C."/>
            <person name="Harrison M."/>
            <person name="Strong C."/>
            <person name="Farmer C."/>
            <person name="Delahaunty K."/>
            <person name="Markovic C."/>
            <person name="Hall O."/>
            <person name="Minx P."/>
            <person name="Tomlinson C."/>
            <person name="Mitreva M."/>
            <person name="Nelson J."/>
            <person name="Hou S."/>
            <person name="Wollam A."/>
            <person name="Pepin K.H."/>
            <person name="Johnson M."/>
            <person name="Bhonagiri V."/>
            <person name="Nash W.E."/>
            <person name="Warren W."/>
            <person name="Chinwalla A."/>
            <person name="Mardis E.R."/>
            <person name="Wilson R.K."/>
        </authorList>
    </citation>
    <scope>NUCLEOTIDE SEQUENCE [LARGE SCALE GENOMIC DNA]</scope>
    <source>
        <strain evidence="1 2">NJ9703</strain>
    </source>
</reference>